<protein>
    <submittedName>
        <fullName evidence="1">Uncharacterized protein</fullName>
    </submittedName>
</protein>
<keyword evidence="2" id="KW-1185">Reference proteome</keyword>
<name>A0ABV5BUA9_9LEPT</name>
<accession>A0ABV5BUA9</accession>
<comment type="caution">
    <text evidence="1">The sequence shown here is derived from an EMBL/GenBank/DDBJ whole genome shotgun (WGS) entry which is preliminary data.</text>
</comment>
<proteinExistence type="predicted"/>
<gene>
    <name evidence="1" type="ORF">ACE5IX_19780</name>
</gene>
<dbReference type="Proteomes" id="UP001580391">
    <property type="component" value="Unassembled WGS sequence"/>
</dbReference>
<evidence type="ECO:0000313" key="2">
    <source>
        <dbReference type="Proteomes" id="UP001580391"/>
    </source>
</evidence>
<evidence type="ECO:0000313" key="1">
    <source>
        <dbReference type="EMBL" id="MFB5738760.1"/>
    </source>
</evidence>
<organism evidence="1 2">
    <name type="scientific">Leptospira wolffii</name>
    <dbReference type="NCBI Taxonomy" id="409998"/>
    <lineage>
        <taxon>Bacteria</taxon>
        <taxon>Pseudomonadati</taxon>
        <taxon>Spirochaetota</taxon>
        <taxon>Spirochaetia</taxon>
        <taxon>Leptospirales</taxon>
        <taxon>Leptospiraceae</taxon>
        <taxon>Leptospira</taxon>
    </lineage>
</organism>
<sequence length="107" mass="12266">MVYLKELIAWARSKCLTESIQDYLYYYFFSKDSIDKKSMSIKGEIDEIAVKGYKSISIPSDEINKIISQSPVKGIDYTSNIYTLIGLYLCAPQVSKKILFENMISQV</sequence>
<dbReference type="EMBL" id="JBHILJ010000034">
    <property type="protein sequence ID" value="MFB5738760.1"/>
    <property type="molecule type" value="Genomic_DNA"/>
</dbReference>
<dbReference type="RefSeq" id="WP_375517870.1">
    <property type="nucleotide sequence ID" value="NZ_JBHILJ010000034.1"/>
</dbReference>
<reference evidence="1 2" key="1">
    <citation type="submission" date="2024-09" db="EMBL/GenBank/DDBJ databases">
        <title>Taxonomic and Genotyping Characterization of Leptospira Strains isolated from Multiple Sources in Colombia highlights the importance of intermediate species.</title>
        <authorList>
            <person name="Torres Higuera L."/>
            <person name="Rojas Tapias D."/>
            <person name="Jimenez Velasquez S."/>
            <person name="Renjifo Ibanez C."/>
        </authorList>
    </citation>
    <scope>NUCLEOTIDE SEQUENCE [LARGE SCALE GENOMIC DNA]</scope>
    <source>
        <strain evidence="1 2">Lep080</strain>
    </source>
</reference>
<feature type="non-terminal residue" evidence="1">
    <location>
        <position position="107"/>
    </location>
</feature>